<feature type="compositionally biased region" description="Basic and acidic residues" evidence="1">
    <location>
        <begin position="1"/>
        <end position="12"/>
    </location>
</feature>
<organism evidence="3 4">
    <name type="scientific">Streptomyces viridochromogenes Tue57</name>
    <dbReference type="NCBI Taxonomy" id="1160705"/>
    <lineage>
        <taxon>Bacteria</taxon>
        <taxon>Bacillati</taxon>
        <taxon>Actinomycetota</taxon>
        <taxon>Actinomycetes</taxon>
        <taxon>Kitasatosporales</taxon>
        <taxon>Streptomycetaceae</taxon>
        <taxon>Streptomyces</taxon>
    </lineage>
</organism>
<dbReference type="PATRIC" id="fig|1160705.3.peg.6768"/>
<evidence type="ECO:0000313" key="3">
    <source>
        <dbReference type="EMBL" id="ELS52197.1"/>
    </source>
</evidence>
<comment type="caution">
    <text evidence="3">The sequence shown here is derived from an EMBL/GenBank/DDBJ whole genome shotgun (WGS) entry which is preliminary data.</text>
</comment>
<evidence type="ECO:0000256" key="1">
    <source>
        <dbReference type="SAM" id="MobiDB-lite"/>
    </source>
</evidence>
<keyword evidence="2" id="KW-0812">Transmembrane</keyword>
<name>L8PA68_STRVR</name>
<keyword evidence="2" id="KW-1133">Transmembrane helix</keyword>
<gene>
    <name evidence="3" type="ORF">STVIR_6852</name>
</gene>
<dbReference type="AlphaFoldDB" id="L8PA68"/>
<sequence>MWPREADTDRSKTYGGIMSARMHTSPHPASTGRSGVRLPWWALALPTLAFVTLLTLILNPSEAHAATAEPAITQLFERIQQLIMR</sequence>
<dbReference type="EMBL" id="AMLP01000217">
    <property type="protein sequence ID" value="ELS52197.1"/>
    <property type="molecule type" value="Genomic_DNA"/>
</dbReference>
<keyword evidence="2" id="KW-0472">Membrane</keyword>
<evidence type="ECO:0000313" key="4">
    <source>
        <dbReference type="Proteomes" id="UP000011205"/>
    </source>
</evidence>
<reference evidence="3 4" key="1">
    <citation type="journal article" date="2013" name="Genome Announc.">
        <title>Draft Genome Sequence of Streptomyces viridochromogenes Strain Tu57, Producer of Avilamycin.</title>
        <authorList>
            <person name="Gruning B.A."/>
            <person name="Erxleben A."/>
            <person name="Hahnlein A."/>
            <person name="Gunther S."/>
        </authorList>
    </citation>
    <scope>NUCLEOTIDE SEQUENCE [LARGE SCALE GENOMIC DNA]</scope>
    <source>
        <strain evidence="3 4">Tue57</strain>
    </source>
</reference>
<evidence type="ECO:0000256" key="2">
    <source>
        <dbReference type="SAM" id="Phobius"/>
    </source>
</evidence>
<feature type="transmembrane region" description="Helical" evidence="2">
    <location>
        <begin position="38"/>
        <end position="58"/>
    </location>
</feature>
<accession>L8PA68</accession>
<protein>
    <submittedName>
        <fullName evidence="3">Uncharacterized protein</fullName>
    </submittedName>
</protein>
<proteinExistence type="predicted"/>
<feature type="region of interest" description="Disordered" evidence="1">
    <location>
        <begin position="1"/>
        <end position="33"/>
    </location>
</feature>
<dbReference type="Proteomes" id="UP000011205">
    <property type="component" value="Unassembled WGS sequence"/>
</dbReference>